<evidence type="ECO:0000256" key="1">
    <source>
        <dbReference type="ARBA" id="ARBA00005322"/>
    </source>
</evidence>
<evidence type="ECO:0000259" key="7">
    <source>
        <dbReference type="Pfam" id="PF04316"/>
    </source>
</evidence>
<dbReference type="EMBL" id="FNDZ01000001">
    <property type="protein sequence ID" value="SDI12747.1"/>
    <property type="molecule type" value="Genomic_DNA"/>
</dbReference>
<dbReference type="InterPro" id="IPR031316">
    <property type="entry name" value="FlgM_C"/>
</dbReference>
<name>A0A1G8I1M2_9CLOT</name>
<comment type="similarity">
    <text evidence="1">Belongs to the FlgM family.</text>
</comment>
<keyword evidence="8" id="KW-0969">Cilium</keyword>
<dbReference type="Pfam" id="PF04316">
    <property type="entry name" value="FlgM"/>
    <property type="match status" value="1"/>
</dbReference>
<evidence type="ECO:0000256" key="4">
    <source>
        <dbReference type="ARBA" id="ARBA00022795"/>
    </source>
</evidence>
<keyword evidence="3" id="KW-0678">Repressor</keyword>
<dbReference type="NCBIfam" id="TIGR03824">
    <property type="entry name" value="FlgM_jcvi"/>
    <property type="match status" value="1"/>
</dbReference>
<dbReference type="RefSeq" id="WP_031574232.1">
    <property type="nucleotide sequence ID" value="NZ_FNDZ01000001.1"/>
</dbReference>
<keyword evidence="8" id="KW-0966">Cell projection</keyword>
<dbReference type="InterPro" id="IPR007412">
    <property type="entry name" value="FlgM"/>
</dbReference>
<dbReference type="GO" id="GO:0044781">
    <property type="term" value="P:bacterial-type flagellum organization"/>
    <property type="evidence" value="ECO:0007669"/>
    <property type="project" value="UniProtKB-KW"/>
</dbReference>
<reference evidence="8 9" key="1">
    <citation type="submission" date="2016-10" db="EMBL/GenBank/DDBJ databases">
        <authorList>
            <person name="de Groot N.N."/>
        </authorList>
    </citation>
    <scope>NUCLEOTIDE SEQUENCE [LARGE SCALE GENOMIC DNA]</scope>
    <source>
        <strain evidence="8 9">CGMCC 1.5058</strain>
    </source>
</reference>
<evidence type="ECO:0000256" key="2">
    <source>
        <dbReference type="ARBA" id="ARBA00017823"/>
    </source>
</evidence>
<accession>A0A1G8I1M2</accession>
<proteinExistence type="inferred from homology"/>
<feature type="domain" description="Anti-sigma-28 factor FlgM C-terminal" evidence="7">
    <location>
        <begin position="35"/>
        <end position="86"/>
    </location>
</feature>
<evidence type="ECO:0000256" key="5">
    <source>
        <dbReference type="ARBA" id="ARBA00023015"/>
    </source>
</evidence>
<dbReference type="AlphaFoldDB" id="A0A1G8I1M2"/>
<keyword evidence="5" id="KW-0805">Transcription regulation</keyword>
<dbReference type="Proteomes" id="UP000183255">
    <property type="component" value="Unassembled WGS sequence"/>
</dbReference>
<gene>
    <name evidence="8" type="ORF">SAMN05421804_101743</name>
</gene>
<keyword evidence="8" id="KW-0282">Flagellum</keyword>
<dbReference type="InterPro" id="IPR035890">
    <property type="entry name" value="Anti-sigma-28_factor_FlgM_sf"/>
</dbReference>
<dbReference type="SUPFAM" id="SSF101498">
    <property type="entry name" value="Anti-sigma factor FlgM"/>
    <property type="match status" value="1"/>
</dbReference>
<keyword evidence="4" id="KW-1005">Bacterial flagellum biogenesis</keyword>
<evidence type="ECO:0000256" key="6">
    <source>
        <dbReference type="ARBA" id="ARBA00023163"/>
    </source>
</evidence>
<dbReference type="GO" id="GO:0045892">
    <property type="term" value="P:negative regulation of DNA-templated transcription"/>
    <property type="evidence" value="ECO:0007669"/>
    <property type="project" value="InterPro"/>
</dbReference>
<sequence>MKIEQFHSNFVQNVYKNSEERKHGYVEGKTVGKSSVEISTEAKALVKRIRESEDSHFSEKVENIRRSIQEGSYSVDPEKIAEKILEKIDEEKGRD</sequence>
<keyword evidence="6" id="KW-0804">Transcription</keyword>
<protein>
    <recommendedName>
        <fullName evidence="2">Negative regulator of flagellin synthesis</fullName>
    </recommendedName>
</protein>
<evidence type="ECO:0000313" key="9">
    <source>
        <dbReference type="Proteomes" id="UP000183255"/>
    </source>
</evidence>
<organism evidence="8 9">
    <name type="scientific">Proteiniclasticum ruminis</name>
    <dbReference type="NCBI Taxonomy" id="398199"/>
    <lineage>
        <taxon>Bacteria</taxon>
        <taxon>Bacillati</taxon>
        <taxon>Bacillota</taxon>
        <taxon>Clostridia</taxon>
        <taxon>Eubacteriales</taxon>
        <taxon>Clostridiaceae</taxon>
        <taxon>Proteiniclasticum</taxon>
    </lineage>
</organism>
<evidence type="ECO:0000313" key="8">
    <source>
        <dbReference type="EMBL" id="SDI12747.1"/>
    </source>
</evidence>
<evidence type="ECO:0000256" key="3">
    <source>
        <dbReference type="ARBA" id="ARBA00022491"/>
    </source>
</evidence>